<dbReference type="EMBL" id="JACIEC010000001">
    <property type="protein sequence ID" value="MBB4142680.1"/>
    <property type="molecule type" value="Genomic_DNA"/>
</dbReference>
<keyword evidence="1" id="KW-1133">Transmembrane helix</keyword>
<feature type="transmembrane region" description="Helical" evidence="1">
    <location>
        <begin position="291"/>
        <end position="317"/>
    </location>
</feature>
<dbReference type="Gene3D" id="3.30.450.20">
    <property type="entry name" value="PAS domain"/>
    <property type="match status" value="1"/>
</dbReference>
<protein>
    <recommendedName>
        <fullName evidence="2">Double Cache domain-containing protein</fullName>
    </recommendedName>
</protein>
<dbReference type="AlphaFoldDB" id="A0A7W6PRF3"/>
<keyword evidence="4" id="KW-1185">Reference proteome</keyword>
<gene>
    <name evidence="3" type="ORF">GGQ72_001179</name>
</gene>
<dbReference type="InterPro" id="IPR029151">
    <property type="entry name" value="Sensor-like_sf"/>
</dbReference>
<evidence type="ECO:0000313" key="3">
    <source>
        <dbReference type="EMBL" id="MBB4142680.1"/>
    </source>
</evidence>
<feature type="domain" description="Double Cache" evidence="2">
    <location>
        <begin position="39"/>
        <end position="279"/>
    </location>
</feature>
<dbReference type="SUPFAM" id="SSF103190">
    <property type="entry name" value="Sensory domain-like"/>
    <property type="match status" value="1"/>
</dbReference>
<evidence type="ECO:0000259" key="2">
    <source>
        <dbReference type="Pfam" id="PF14827"/>
    </source>
</evidence>
<organism evidence="3 4">
    <name type="scientific">Rhizobium rhizoryzae</name>
    <dbReference type="NCBI Taxonomy" id="451876"/>
    <lineage>
        <taxon>Bacteria</taxon>
        <taxon>Pseudomonadati</taxon>
        <taxon>Pseudomonadota</taxon>
        <taxon>Alphaproteobacteria</taxon>
        <taxon>Hyphomicrobiales</taxon>
        <taxon>Rhizobiaceae</taxon>
        <taxon>Rhizobium/Agrobacterium group</taxon>
        <taxon>Rhizobium</taxon>
    </lineage>
</organism>
<accession>A0A7W6PRF3</accession>
<dbReference type="Pfam" id="PF14827">
    <property type="entry name" value="dCache_3"/>
    <property type="match status" value="1"/>
</dbReference>
<dbReference type="RefSeq" id="WP_165136582.1">
    <property type="nucleotide sequence ID" value="NZ_CP049250.1"/>
</dbReference>
<evidence type="ECO:0000313" key="4">
    <source>
        <dbReference type="Proteomes" id="UP000519897"/>
    </source>
</evidence>
<keyword evidence="1" id="KW-0812">Transmembrane</keyword>
<evidence type="ECO:0000256" key="1">
    <source>
        <dbReference type="SAM" id="Phobius"/>
    </source>
</evidence>
<keyword evidence="1" id="KW-0472">Membrane</keyword>
<comment type="caution">
    <text evidence="3">The sequence shown here is derived from an EMBL/GenBank/DDBJ whole genome shotgun (WGS) entry which is preliminary data.</text>
</comment>
<dbReference type="InterPro" id="IPR029150">
    <property type="entry name" value="dCache_3"/>
</dbReference>
<dbReference type="Proteomes" id="UP000519897">
    <property type="component" value="Unassembled WGS sequence"/>
</dbReference>
<reference evidence="3 4" key="1">
    <citation type="submission" date="2020-08" db="EMBL/GenBank/DDBJ databases">
        <title>Genomic Encyclopedia of Type Strains, Phase IV (KMG-IV): sequencing the most valuable type-strain genomes for metagenomic binning, comparative biology and taxonomic classification.</title>
        <authorList>
            <person name="Goeker M."/>
        </authorList>
    </citation>
    <scope>NUCLEOTIDE SEQUENCE [LARGE SCALE GENOMIC DNA]</scope>
    <source>
        <strain evidence="3 4">DSM 29514</strain>
    </source>
</reference>
<proteinExistence type="predicted"/>
<sequence length="368" mass="39658">MSLDRFLAFVSALCVGLVLLLGGWLMIADQQALLTDARQREIDQTSVVFSTTMDQAAILSATHSELLAADPSIRTHLAAGSRNELQAYAKPMFERLARLAGVSVVHFHDAAMKSFLRVWEPQNFGQDLSTFRPMVVAANHDRQTQKGLELGVRGLSLRAVSPVFDTSGSNFIGTVEVGVDLQALADLAKAASGSDFALVLDRRYLKDVGNAVVSANGLVLDAATDKGLFESILGAGKVQLSRSELLFFHRLGDRDLTIQGRPLIDYSGNMIGTILTVSDFGSLESYYNRSLVTIGSVFLAGLLIVTAIFMSTVRAAVIRPLKDLAVRVKASPEEAAKSQATSGLKEFRDLQKAVSDAVSTRQDRAGEP</sequence>
<name>A0A7W6PRF3_9HYPH</name>